<accession>A0ABU4JBR9</accession>
<dbReference type="Proteomes" id="UP001284771">
    <property type="component" value="Unassembled WGS sequence"/>
</dbReference>
<reference evidence="2" key="1">
    <citation type="submission" date="2023-07" db="EMBL/GenBank/DDBJ databases">
        <title>Draft genomic sequences of Priestia flexa CCM isolated from the soil of an abandoned mine contaminated by free cyanide in the high Andean zone of Tacna, Peru.</title>
        <authorList>
            <person name="Caceda Quiroz C.J."/>
            <person name="Maraza Chooque G.J."/>
            <person name="Fora Quispe G.L."/>
            <person name="Carpio Mamani M."/>
        </authorList>
    </citation>
    <scope>NUCLEOTIDE SEQUENCE [LARGE SCALE GENOMIC DNA]</scope>
    <source>
        <strain evidence="2">CCM</strain>
    </source>
</reference>
<organism evidence="1 2">
    <name type="scientific">Priestia flexa</name>
    <dbReference type="NCBI Taxonomy" id="86664"/>
    <lineage>
        <taxon>Bacteria</taxon>
        <taxon>Bacillati</taxon>
        <taxon>Bacillota</taxon>
        <taxon>Bacilli</taxon>
        <taxon>Bacillales</taxon>
        <taxon>Bacillaceae</taxon>
        <taxon>Priestia</taxon>
    </lineage>
</organism>
<dbReference type="EMBL" id="JAWUZT010000110">
    <property type="protein sequence ID" value="MDW8518460.1"/>
    <property type="molecule type" value="Genomic_DNA"/>
</dbReference>
<gene>
    <name evidence="1" type="ORF">RIB56_20340</name>
</gene>
<evidence type="ECO:0000313" key="1">
    <source>
        <dbReference type="EMBL" id="MDW8518460.1"/>
    </source>
</evidence>
<dbReference type="GeneID" id="93684808"/>
<protein>
    <submittedName>
        <fullName evidence="1">Uncharacterized protein</fullName>
    </submittedName>
</protein>
<proteinExistence type="predicted"/>
<sequence>MKEKNELTLEDFITEDQFDLEIYLDYLLKQSRYQPPVESVG</sequence>
<comment type="caution">
    <text evidence="1">The sequence shown here is derived from an EMBL/GenBank/DDBJ whole genome shotgun (WGS) entry which is preliminary data.</text>
</comment>
<evidence type="ECO:0000313" key="2">
    <source>
        <dbReference type="Proteomes" id="UP001284771"/>
    </source>
</evidence>
<keyword evidence="2" id="KW-1185">Reference proteome</keyword>
<dbReference type="RefSeq" id="WP_257788889.1">
    <property type="nucleotide sequence ID" value="NZ_CANLXW010000002.1"/>
</dbReference>
<name>A0ABU4JBR9_9BACI</name>